<dbReference type="EMBL" id="PYAV01000011">
    <property type="protein sequence ID" value="PSL43275.1"/>
    <property type="molecule type" value="Genomic_DNA"/>
</dbReference>
<protein>
    <submittedName>
        <fullName evidence="2">Uncharacterized protein</fullName>
    </submittedName>
</protein>
<accession>A0A2P8HAL8</accession>
<reference evidence="2 3" key="1">
    <citation type="submission" date="2018-03" db="EMBL/GenBank/DDBJ databases">
        <title>Genomic Encyclopedia of Type Strains, Phase III (KMG-III): the genomes of soil and plant-associated and newly described type strains.</title>
        <authorList>
            <person name="Whitman W."/>
        </authorList>
    </citation>
    <scope>NUCLEOTIDE SEQUENCE [LARGE SCALE GENOMIC DNA]</scope>
    <source>
        <strain evidence="2 3">CGMCC 1.07653</strain>
    </source>
</reference>
<comment type="caution">
    <text evidence="2">The sequence shown here is derived from an EMBL/GenBank/DDBJ whole genome shotgun (WGS) entry which is preliminary data.</text>
</comment>
<dbReference type="Proteomes" id="UP000242310">
    <property type="component" value="Unassembled WGS sequence"/>
</dbReference>
<sequence length="72" mass="8368">MAYVASILSFFTMLALLFIFGETFGIEAFQLHIFRDTAIDGFRFETSIPWLPVVIAGLISHGLWRWMRRLQT</sequence>
<keyword evidence="1" id="KW-0812">Transmembrane</keyword>
<proteinExistence type="predicted"/>
<keyword evidence="1" id="KW-1133">Transmembrane helix</keyword>
<keyword evidence="3" id="KW-1185">Reference proteome</keyword>
<dbReference type="OrthoDB" id="2887201at2"/>
<evidence type="ECO:0000256" key="1">
    <source>
        <dbReference type="SAM" id="Phobius"/>
    </source>
</evidence>
<name>A0A2P8HAL8_9BACI</name>
<keyword evidence="1" id="KW-0472">Membrane</keyword>
<gene>
    <name evidence="2" type="ORF">B0H94_111100</name>
</gene>
<feature type="transmembrane region" description="Helical" evidence="1">
    <location>
        <begin position="49"/>
        <end position="67"/>
    </location>
</feature>
<evidence type="ECO:0000313" key="2">
    <source>
        <dbReference type="EMBL" id="PSL43275.1"/>
    </source>
</evidence>
<dbReference type="RefSeq" id="WP_106589415.1">
    <property type="nucleotide sequence ID" value="NZ_PYAV01000011.1"/>
</dbReference>
<organism evidence="2 3">
    <name type="scientific">Salsuginibacillus halophilus</name>
    <dbReference type="NCBI Taxonomy" id="517424"/>
    <lineage>
        <taxon>Bacteria</taxon>
        <taxon>Bacillati</taxon>
        <taxon>Bacillota</taxon>
        <taxon>Bacilli</taxon>
        <taxon>Bacillales</taxon>
        <taxon>Bacillaceae</taxon>
        <taxon>Salsuginibacillus</taxon>
    </lineage>
</organism>
<dbReference type="AlphaFoldDB" id="A0A2P8HAL8"/>
<evidence type="ECO:0000313" key="3">
    <source>
        <dbReference type="Proteomes" id="UP000242310"/>
    </source>
</evidence>